<dbReference type="InterPro" id="IPR014717">
    <property type="entry name" value="Transl_elong_EF1B/ribsomal_bS6"/>
</dbReference>
<protein>
    <submittedName>
        <fullName evidence="2">Uncharacterized protein</fullName>
    </submittedName>
</protein>
<accession>A0A1F6DMU3</accession>
<name>A0A1F6DMU3_9BACT</name>
<feature type="transmembrane region" description="Helical" evidence="1">
    <location>
        <begin position="7"/>
        <end position="26"/>
    </location>
</feature>
<evidence type="ECO:0000313" key="3">
    <source>
        <dbReference type="Proteomes" id="UP000176511"/>
    </source>
</evidence>
<dbReference type="Gene3D" id="3.30.70.60">
    <property type="match status" value="1"/>
</dbReference>
<reference evidence="2 3" key="1">
    <citation type="journal article" date="2016" name="Nat. Commun.">
        <title>Thousands of microbial genomes shed light on interconnected biogeochemical processes in an aquifer system.</title>
        <authorList>
            <person name="Anantharaman K."/>
            <person name="Brown C.T."/>
            <person name="Hug L.A."/>
            <person name="Sharon I."/>
            <person name="Castelle C.J."/>
            <person name="Probst A.J."/>
            <person name="Thomas B.C."/>
            <person name="Singh A."/>
            <person name="Wilkins M.J."/>
            <person name="Karaoz U."/>
            <person name="Brodie E.L."/>
            <person name="Williams K.H."/>
            <person name="Hubbard S.S."/>
            <person name="Banfield J.F."/>
        </authorList>
    </citation>
    <scope>NUCLEOTIDE SEQUENCE [LARGE SCALE GENOMIC DNA]</scope>
</reference>
<keyword evidence="1" id="KW-0472">Membrane</keyword>
<dbReference type="EMBL" id="MFLE01000001">
    <property type="protein sequence ID" value="OGG62734.1"/>
    <property type="molecule type" value="Genomic_DNA"/>
</dbReference>
<proteinExistence type="predicted"/>
<gene>
    <name evidence="2" type="ORF">A3C87_01360</name>
</gene>
<keyword evidence="1" id="KW-1133">Transmembrane helix</keyword>
<dbReference type="AlphaFoldDB" id="A0A1F6DMU3"/>
<evidence type="ECO:0000256" key="1">
    <source>
        <dbReference type="SAM" id="Phobius"/>
    </source>
</evidence>
<organism evidence="2 3">
    <name type="scientific">Candidatus Kaiserbacteria bacterium RIFCSPHIGHO2_02_FULL_49_34</name>
    <dbReference type="NCBI Taxonomy" id="1798491"/>
    <lineage>
        <taxon>Bacteria</taxon>
        <taxon>Candidatus Kaiseribacteriota</taxon>
    </lineage>
</organism>
<sequence length="184" mass="20458">MFGNYRTLTFIGLVVILGFFVIRPQWTTIQTLKTGVAEYSEVLANLTSYNDQVQALLRRRDALTPLEMKRLDQFIATDGINTAQVVYNLEQAVLAQQLSLVALHPFEVQRGVGTPLAGSVGSADFVTQDIELTVSGTYTAFKKFLTTLETTLEPYTVTYMKFSNEDGSTILSFTIRVRVSAITL</sequence>
<dbReference type="STRING" id="1798491.A3C87_01360"/>
<keyword evidence="1" id="KW-0812">Transmembrane</keyword>
<evidence type="ECO:0000313" key="2">
    <source>
        <dbReference type="EMBL" id="OGG62734.1"/>
    </source>
</evidence>
<comment type="caution">
    <text evidence="2">The sequence shown here is derived from an EMBL/GenBank/DDBJ whole genome shotgun (WGS) entry which is preliminary data.</text>
</comment>
<dbReference type="Proteomes" id="UP000176511">
    <property type="component" value="Unassembled WGS sequence"/>
</dbReference>